<name>A0A941JG39_NIACI</name>
<feature type="compositionally biased region" description="Basic and acidic residues" evidence="1">
    <location>
        <begin position="335"/>
        <end position="344"/>
    </location>
</feature>
<evidence type="ECO:0000313" key="4">
    <source>
        <dbReference type="EMBL" id="MBR8669901.1"/>
    </source>
</evidence>
<feature type="domain" description="SH3b" evidence="3">
    <location>
        <begin position="350"/>
        <end position="415"/>
    </location>
</feature>
<dbReference type="Gene3D" id="1.10.530.10">
    <property type="match status" value="1"/>
</dbReference>
<gene>
    <name evidence="4" type="ORF">KD144_10135</name>
</gene>
<dbReference type="SMART" id="SM00287">
    <property type="entry name" value="SH3b"/>
    <property type="match status" value="9"/>
</dbReference>
<dbReference type="GO" id="GO:0004040">
    <property type="term" value="F:amidase activity"/>
    <property type="evidence" value="ECO:0007669"/>
    <property type="project" value="InterPro"/>
</dbReference>
<evidence type="ECO:0000256" key="2">
    <source>
        <dbReference type="SAM" id="SignalP"/>
    </source>
</evidence>
<feature type="domain" description="SH3b" evidence="3">
    <location>
        <begin position="258"/>
        <end position="323"/>
    </location>
</feature>
<feature type="region of interest" description="Disordered" evidence="1">
    <location>
        <begin position="240"/>
        <end position="259"/>
    </location>
</feature>
<dbReference type="AlphaFoldDB" id="A0A941JG39"/>
<feature type="chain" id="PRO_5039556978" evidence="2">
    <location>
        <begin position="21"/>
        <end position="998"/>
    </location>
</feature>
<feature type="region of interest" description="Disordered" evidence="1">
    <location>
        <begin position="591"/>
        <end position="614"/>
    </location>
</feature>
<accession>A0A941JG39</accession>
<dbReference type="Pfam" id="PF01832">
    <property type="entry name" value="Glucosaminidase"/>
    <property type="match status" value="1"/>
</dbReference>
<dbReference type="InterPro" id="IPR003646">
    <property type="entry name" value="SH3-like_bac-type"/>
</dbReference>
<feature type="domain" description="SH3b" evidence="3">
    <location>
        <begin position="529"/>
        <end position="591"/>
    </location>
</feature>
<feature type="compositionally biased region" description="Low complexity" evidence="1">
    <location>
        <begin position="249"/>
        <end position="259"/>
    </location>
</feature>
<protein>
    <submittedName>
        <fullName evidence="4">SH3 domain-containing protein</fullName>
    </submittedName>
</protein>
<sequence length="998" mass="107026">MKKVVVPGIFLAALSSPLFMEEVQAASNTKYVEVNEGSVLNVRVGPSISTSIVTTLKAGAKVNVLSETNGWSKVDVNGKVGYVSSSFLISKQESTIKYVSIDPSSTLNVRESASTKGNVVTKLKNSTKVEVVSESNGWSEVKVNGIKGYVASEYIKAVPTEEKKTTEVANEQKKVTKYVNVTAGSSLNLRNSPSNSASIIVKLAKDVPVTVYSETNGWAKVEVYGKQGYVATQYLAEKKSSVSTEQAKETNTSTNKETTTKYVNVDKNSSLNVRKDANTTSSIVTKLSRGTAVSVLSSANGWDKVTVSGKTGYVSNSYLSDKKITDNTTNNNTGTEKDSGKSTTDKATTQISKKVNVQSGSNLNVRSTASTSGTIKGKLAAGTVVTVLSEKNGWSQIKTNNLEGYVSSEYLTSVSTPTTPEKETGQKDEEKQPEKTPTVEKKVNVQSGSNLNVRSTASTSGTIKGKLAAGTVVTVLSEKNGWSQIKTNNLEGYVSSEYLTSVSTPTTPEKETGQKDEEKQPEKTPTVEKKVNVQSGSNLNVRSTASTSGTIKGKLAAGTIVTVLSEKNGWSQIKTNNIEGYVSSEYLTSISTSAPDTPEKETDKNDEEQPEETPTLVEKIVNVQPGSSLNLRSTPSTSGTILSKLSAGTVVIVQSEENGWSKIKVNNLEGYVSTEFLSTKGNGTSNATINKNYVNYSLTLDEMTNIQLSVNPQTDKKYDTYIREDAIAFKTADSTKGTVLGNGWRLRGGAGTDYSVVSTLTSGQVLTIVSKVKGTDGYYWYKVNYSQSWVSASKEDTAYYLNPDNFLNSETQSLQFLKLSAKANVDDKEVDSKILAGKGILAGKASSFVTAANAYGINEIYLISHALLETGNGTSTLANGVVVNGKTVYNMYGIGAYDGSAVSSGAQYAYNAGWFTPEAAIIGGAKFIAQGYVNAGQDTLYKMRWNPDAAEKTGKATHQYASDIGWATKQVNQIYNLYSLLSSYTLNYEIPTYQISSK</sequence>
<dbReference type="PANTHER" id="PTHR34408:SF1">
    <property type="entry name" value="GLYCOSYL HYDROLASE FAMILY 19 DOMAIN-CONTAINING PROTEIN HI_1415"/>
    <property type="match status" value="1"/>
</dbReference>
<dbReference type="EMBL" id="JAGTPX010000008">
    <property type="protein sequence ID" value="MBR8669901.1"/>
    <property type="molecule type" value="Genomic_DNA"/>
</dbReference>
<dbReference type="InterPro" id="IPR052354">
    <property type="entry name" value="Cell_Wall_Dynamics_Protein"/>
</dbReference>
<dbReference type="InterPro" id="IPR002901">
    <property type="entry name" value="MGlyc_endo_b_GlcNAc-like_dom"/>
</dbReference>
<proteinExistence type="predicted"/>
<feature type="compositionally biased region" description="Basic and acidic residues" evidence="1">
    <location>
        <begin position="420"/>
        <end position="441"/>
    </location>
</feature>
<dbReference type="RefSeq" id="WP_212118720.1">
    <property type="nucleotide sequence ID" value="NZ_JAGTPX020000009.1"/>
</dbReference>
<dbReference type="Gene3D" id="2.30.30.40">
    <property type="entry name" value="SH3 Domains"/>
    <property type="match status" value="9"/>
</dbReference>
<dbReference type="PANTHER" id="PTHR34408">
    <property type="entry name" value="FAMILY PROTEIN, PUTATIVE-RELATED"/>
    <property type="match status" value="1"/>
</dbReference>
<feature type="domain" description="SH3b" evidence="3">
    <location>
        <begin position="734"/>
        <end position="810"/>
    </location>
</feature>
<comment type="caution">
    <text evidence="4">The sequence shown here is derived from an EMBL/GenBank/DDBJ whole genome shotgun (WGS) entry which is preliminary data.</text>
</comment>
<dbReference type="PROSITE" id="PS51781">
    <property type="entry name" value="SH3B"/>
    <property type="match status" value="9"/>
</dbReference>
<feature type="domain" description="SH3b" evidence="3">
    <location>
        <begin position="176"/>
        <end position="239"/>
    </location>
</feature>
<feature type="region of interest" description="Disordered" evidence="1">
    <location>
        <begin position="322"/>
        <end position="349"/>
    </location>
</feature>
<reference evidence="4" key="1">
    <citation type="submission" date="2021-04" db="EMBL/GenBank/DDBJ databases">
        <title>Genomic analysis of electroactive and textile dye degrading Bacillus circulans strain: DC10 isolated from constructed wetland-microbial fuel cells treating textile dye wastewaters.</title>
        <authorList>
            <person name="Patel D.U."/>
            <person name="Desai C.R."/>
        </authorList>
    </citation>
    <scope>NUCLEOTIDE SEQUENCE</scope>
    <source>
        <strain evidence="4">DC10</strain>
    </source>
</reference>
<feature type="region of interest" description="Disordered" evidence="1">
    <location>
        <begin position="411"/>
        <end position="441"/>
    </location>
</feature>
<feature type="compositionally biased region" description="Basic and acidic residues" evidence="1">
    <location>
        <begin position="508"/>
        <end position="529"/>
    </location>
</feature>
<dbReference type="Pfam" id="PF08239">
    <property type="entry name" value="SH3_3"/>
    <property type="match status" value="9"/>
</dbReference>
<feature type="signal peptide" evidence="2">
    <location>
        <begin position="1"/>
        <end position="20"/>
    </location>
</feature>
<feature type="domain" description="SH3b" evidence="3">
    <location>
        <begin position="441"/>
        <end position="503"/>
    </location>
</feature>
<feature type="domain" description="SH3b" evidence="3">
    <location>
        <begin position="94"/>
        <end position="159"/>
    </location>
</feature>
<organism evidence="4">
    <name type="scientific">Niallia circulans</name>
    <name type="common">Bacillus circulans</name>
    <dbReference type="NCBI Taxonomy" id="1397"/>
    <lineage>
        <taxon>Bacteria</taxon>
        <taxon>Bacillati</taxon>
        <taxon>Bacillota</taxon>
        <taxon>Bacilli</taxon>
        <taxon>Bacillales</taxon>
        <taxon>Bacillaceae</taxon>
        <taxon>Niallia</taxon>
    </lineage>
</organism>
<feature type="region of interest" description="Disordered" evidence="1">
    <location>
        <begin position="499"/>
        <end position="529"/>
    </location>
</feature>
<evidence type="ECO:0000256" key="1">
    <source>
        <dbReference type="SAM" id="MobiDB-lite"/>
    </source>
</evidence>
<feature type="domain" description="SH3b" evidence="3">
    <location>
        <begin position="27"/>
        <end position="92"/>
    </location>
</feature>
<evidence type="ECO:0000259" key="3">
    <source>
        <dbReference type="PROSITE" id="PS51781"/>
    </source>
</evidence>
<dbReference type="SMART" id="SM00047">
    <property type="entry name" value="LYZ2"/>
    <property type="match status" value="1"/>
</dbReference>
<feature type="domain" description="SH3b" evidence="3">
    <location>
        <begin position="618"/>
        <end position="681"/>
    </location>
</feature>
<keyword evidence="2" id="KW-0732">Signal</keyword>